<dbReference type="GO" id="GO:0016747">
    <property type="term" value="F:acyltransferase activity, transferring groups other than amino-acyl groups"/>
    <property type="evidence" value="ECO:0007669"/>
    <property type="project" value="InterPro"/>
</dbReference>
<accession>A0A1D7VRH8</accession>
<keyword evidence="3" id="KW-1185">Reference proteome</keyword>
<dbReference type="EMBL" id="CP017157">
    <property type="protein sequence ID" value="AOP49366.1"/>
    <property type="molecule type" value="Genomic_DNA"/>
</dbReference>
<evidence type="ECO:0000313" key="2">
    <source>
        <dbReference type="EMBL" id="AOP49366.1"/>
    </source>
</evidence>
<dbReference type="AlphaFoldDB" id="A0A1D7VRH8"/>
<dbReference type="Pfam" id="PF13527">
    <property type="entry name" value="Acetyltransf_9"/>
    <property type="match status" value="1"/>
</dbReference>
<dbReference type="CDD" id="cd04301">
    <property type="entry name" value="NAT_SF"/>
    <property type="match status" value="1"/>
</dbReference>
<dbReference type="Proteomes" id="UP000094094">
    <property type="component" value="Chromosome"/>
</dbReference>
<dbReference type="SUPFAM" id="SSF55729">
    <property type="entry name" value="Acyl-CoA N-acyltransferases (Nat)"/>
    <property type="match status" value="1"/>
</dbReference>
<keyword evidence="2" id="KW-0808">Transferase</keyword>
<proteinExistence type="predicted"/>
<sequence length="190" mass="20552">MTEAHPTAPATPRPADVRLLHTADLAPATLTAARALLYDVFDDMTAEDWEHALGGLHALVHEDGELVGHASVVQRRLLHRGRALRCGYVEGVGVRADRRGRGHGAALMGALEPVIRGGYDLGALGASDEAAAFYAARGWELWRGPSWAFTPHGIRRTAEEDGCLYVLPTPATPLDLDADLTCDWRDGDLW</sequence>
<gene>
    <name evidence="2" type="ORF">SL103_26740</name>
</gene>
<evidence type="ECO:0000313" key="3">
    <source>
        <dbReference type="Proteomes" id="UP000094094"/>
    </source>
</evidence>
<dbReference type="RefSeq" id="WP_069571500.1">
    <property type="nucleotide sequence ID" value="NZ_CP017157.1"/>
</dbReference>
<dbReference type="Gene3D" id="3.40.630.30">
    <property type="match status" value="1"/>
</dbReference>
<dbReference type="PROSITE" id="PS51186">
    <property type="entry name" value="GNAT"/>
    <property type="match status" value="1"/>
</dbReference>
<dbReference type="OrthoDB" id="70281at2"/>
<organism evidence="2 3">
    <name type="scientific">Streptomyces lydicus</name>
    <dbReference type="NCBI Taxonomy" id="47763"/>
    <lineage>
        <taxon>Bacteria</taxon>
        <taxon>Bacillati</taxon>
        <taxon>Actinomycetota</taxon>
        <taxon>Actinomycetes</taxon>
        <taxon>Kitasatosporales</taxon>
        <taxon>Streptomycetaceae</taxon>
        <taxon>Streptomyces</taxon>
    </lineage>
</organism>
<name>A0A1D7VRH8_9ACTN</name>
<protein>
    <submittedName>
        <fullName evidence="2">Aminoglycoside 2'-N-acetyltransferase</fullName>
    </submittedName>
</protein>
<evidence type="ECO:0000259" key="1">
    <source>
        <dbReference type="PROSITE" id="PS51186"/>
    </source>
</evidence>
<dbReference type="InterPro" id="IPR016181">
    <property type="entry name" value="Acyl_CoA_acyltransferase"/>
</dbReference>
<feature type="domain" description="N-acetyltransferase" evidence="1">
    <location>
        <begin position="20"/>
        <end position="170"/>
    </location>
</feature>
<reference evidence="2 3" key="1">
    <citation type="submission" date="2016-09" db="EMBL/GenBank/DDBJ databases">
        <title>Complete genome sequencing of Streptomyces lydicus 103 and metabolic pathways analysis of antibiotic biosynthesis.</title>
        <authorList>
            <person name="Jia N."/>
            <person name="Ding M.-Z."/>
            <person name="Gao F."/>
            <person name="Yuan Y.-J."/>
        </authorList>
    </citation>
    <scope>NUCLEOTIDE SEQUENCE [LARGE SCALE GENOMIC DNA]</scope>
    <source>
        <strain evidence="2 3">103</strain>
    </source>
</reference>
<dbReference type="KEGG" id="slc:SL103_26740"/>
<dbReference type="InterPro" id="IPR000182">
    <property type="entry name" value="GNAT_dom"/>
</dbReference>